<evidence type="ECO:0000256" key="11">
    <source>
        <dbReference type="ARBA" id="ARBA00023140"/>
    </source>
</evidence>
<evidence type="ECO:0000259" key="16">
    <source>
        <dbReference type="Pfam" id="PF01756"/>
    </source>
</evidence>
<dbReference type="InterPro" id="IPR036250">
    <property type="entry name" value="AcylCo_DH-like_C"/>
</dbReference>
<dbReference type="FunFam" id="1.10.540.10:FF:000018">
    <property type="entry name" value="Acyl-coenzyme A oxidase"/>
    <property type="match status" value="1"/>
</dbReference>
<dbReference type="UniPathway" id="UPA00661"/>
<dbReference type="STRING" id="64571.A0A1Y2GUU3"/>
<proteinExistence type="inferred from homology"/>
<keyword evidence="6 13" id="KW-0285">Flavoprotein</keyword>
<dbReference type="GeneID" id="33563733"/>
<dbReference type="PANTHER" id="PTHR10909:SF352">
    <property type="entry name" value="ACYL-COENZYME A OXIDASE-LIKE PROTEIN"/>
    <property type="match status" value="1"/>
</dbReference>
<dbReference type="GO" id="GO:0055088">
    <property type="term" value="P:lipid homeostasis"/>
    <property type="evidence" value="ECO:0007669"/>
    <property type="project" value="TreeGrafter"/>
</dbReference>
<comment type="cofactor">
    <cofactor evidence="2">
        <name>FAD</name>
        <dbReference type="ChEBI" id="CHEBI:57692"/>
    </cofactor>
</comment>
<dbReference type="FunFam" id="1.20.140.10:FF:000015">
    <property type="entry name" value="Acyl-coenzyme A oxidase"/>
    <property type="match status" value="1"/>
</dbReference>
<dbReference type="GO" id="GO:0071949">
    <property type="term" value="F:FAD binding"/>
    <property type="evidence" value="ECO:0007669"/>
    <property type="project" value="InterPro"/>
</dbReference>
<comment type="pathway">
    <text evidence="4">Lipid metabolism; peroxisomal fatty acid beta-oxidation.</text>
</comment>
<evidence type="ECO:0000256" key="4">
    <source>
        <dbReference type="ARBA" id="ARBA00004846"/>
    </source>
</evidence>
<evidence type="ECO:0000256" key="13">
    <source>
        <dbReference type="PIRNR" id="PIRNR000168"/>
    </source>
</evidence>
<comment type="subunit">
    <text evidence="12">Heteropentamer composed of five different subunits.</text>
</comment>
<keyword evidence="7 13" id="KW-0274">FAD</keyword>
<evidence type="ECO:0000259" key="19">
    <source>
        <dbReference type="Pfam" id="PF22924"/>
    </source>
</evidence>
<dbReference type="SUPFAM" id="SSF47203">
    <property type="entry name" value="Acyl-CoA dehydrogenase C-terminal domain-like"/>
    <property type="match status" value="2"/>
</dbReference>
<dbReference type="GO" id="GO:0005504">
    <property type="term" value="F:fatty acid binding"/>
    <property type="evidence" value="ECO:0007669"/>
    <property type="project" value="TreeGrafter"/>
</dbReference>
<dbReference type="InterPro" id="IPR055060">
    <property type="entry name" value="ACOX_C_alpha1"/>
</dbReference>
<evidence type="ECO:0000256" key="6">
    <source>
        <dbReference type="ARBA" id="ARBA00022630"/>
    </source>
</evidence>
<dbReference type="GO" id="GO:0005777">
    <property type="term" value="C:peroxisome"/>
    <property type="evidence" value="ECO:0007669"/>
    <property type="project" value="UniProtKB-SubCell"/>
</dbReference>
<evidence type="ECO:0000256" key="1">
    <source>
        <dbReference type="ARBA" id="ARBA00001201"/>
    </source>
</evidence>
<feature type="binding site" evidence="15">
    <location>
        <position position="173"/>
    </location>
    <ligand>
        <name>FAD</name>
        <dbReference type="ChEBI" id="CHEBI:57692"/>
    </ligand>
</feature>
<dbReference type="SUPFAM" id="SSF56645">
    <property type="entry name" value="Acyl-CoA dehydrogenase NM domain-like"/>
    <property type="match status" value="1"/>
</dbReference>
<comment type="caution">
    <text evidence="20">The sequence shown here is derived from an EMBL/GenBank/DDBJ whole genome shotgun (WGS) entry which is preliminary data.</text>
</comment>
<dbReference type="Gene3D" id="2.40.110.10">
    <property type="entry name" value="Butyryl-CoA Dehydrogenase, subunit A, domain 2"/>
    <property type="match status" value="1"/>
</dbReference>
<dbReference type="InterPro" id="IPR009100">
    <property type="entry name" value="AcylCoA_DH/oxidase_NM_dom_sf"/>
</dbReference>
<feature type="domain" description="Acyl-CoA oxidase C-alpha1" evidence="19">
    <location>
        <begin position="309"/>
        <end position="480"/>
    </location>
</feature>
<dbReference type="AlphaFoldDB" id="A0A1Y2GUU3"/>
<evidence type="ECO:0000256" key="3">
    <source>
        <dbReference type="ARBA" id="ARBA00004275"/>
    </source>
</evidence>
<dbReference type="Gene3D" id="1.10.540.10">
    <property type="entry name" value="Acyl-CoA dehydrogenase/oxidase, N-terminal domain"/>
    <property type="match status" value="1"/>
</dbReference>
<evidence type="ECO:0000256" key="5">
    <source>
        <dbReference type="ARBA" id="ARBA00006288"/>
    </source>
</evidence>
<comment type="catalytic activity">
    <reaction evidence="1">
        <text>a 2,3-saturated acyl-CoA + O2 = a (2E)-enoyl-CoA + H2O2</text>
        <dbReference type="Rhea" id="RHEA:38959"/>
        <dbReference type="ChEBI" id="CHEBI:15379"/>
        <dbReference type="ChEBI" id="CHEBI:16240"/>
        <dbReference type="ChEBI" id="CHEBI:58856"/>
        <dbReference type="ChEBI" id="CHEBI:65111"/>
        <dbReference type="EC" id="1.3.3.6"/>
    </reaction>
</comment>
<feature type="domain" description="Acyl-coenzyme A oxidase N-terminal" evidence="18">
    <location>
        <begin position="47"/>
        <end position="157"/>
    </location>
</feature>
<dbReference type="FunFam" id="2.40.110.10:FF:000003">
    <property type="entry name" value="Acyl-coenzyme A oxidase"/>
    <property type="match status" value="1"/>
</dbReference>
<dbReference type="Pfam" id="PF22924">
    <property type="entry name" value="ACOX_C_alpha1"/>
    <property type="match status" value="1"/>
</dbReference>
<dbReference type="InParanoid" id="A0A1Y2GUU3"/>
<dbReference type="FunFam" id="1.20.140.10:FF:000013">
    <property type="entry name" value="Acyl-coenzyme A oxidase"/>
    <property type="match status" value="1"/>
</dbReference>
<evidence type="ECO:0000313" key="21">
    <source>
        <dbReference type="Proteomes" id="UP000193648"/>
    </source>
</evidence>
<name>A0A1Y2GUU3_9FUNG</name>
<comment type="similarity">
    <text evidence="5 13">Belongs to the acyl-CoA oxidase family.</text>
</comment>
<keyword evidence="21" id="KW-1185">Reference proteome</keyword>
<evidence type="ECO:0000256" key="9">
    <source>
        <dbReference type="ARBA" id="ARBA00023002"/>
    </source>
</evidence>
<dbReference type="PIRSF" id="PIRSF000168">
    <property type="entry name" value="Acyl-CoA_oxidase"/>
    <property type="match status" value="1"/>
</dbReference>
<dbReference type="Pfam" id="PF01756">
    <property type="entry name" value="ACOX"/>
    <property type="match status" value="1"/>
</dbReference>
<evidence type="ECO:0000256" key="7">
    <source>
        <dbReference type="ARBA" id="ARBA00022827"/>
    </source>
</evidence>
<keyword evidence="8" id="KW-0276">Fatty acid metabolism</keyword>
<evidence type="ECO:0000256" key="12">
    <source>
        <dbReference type="ARBA" id="ARBA00063271"/>
    </source>
</evidence>
<dbReference type="PANTHER" id="PTHR10909">
    <property type="entry name" value="ELECTRON TRANSPORT OXIDOREDUCTASE"/>
    <property type="match status" value="1"/>
</dbReference>
<dbReference type="GO" id="GO:0003997">
    <property type="term" value="F:acyl-CoA oxidase activity"/>
    <property type="evidence" value="ECO:0007669"/>
    <property type="project" value="UniProtKB-EC"/>
</dbReference>
<sequence>MTKSAATQHMSQIQSHLQVAPCAAQEESRIKTPIESMAEEREKATFNVRELTYYLDGGEKFTKVREKFMMELERDPTFRMYDMYDVTKDQIRERTMEKFRTIVHYVSAEPVPIFTLRMQTISLIDPGFWTRFGVHYGLFFGALRGSATSAQFSHWVSKGALALNGMVGCFAMTELGHGSNVAGLETTATFDETSDQFIIHTPTITATKWWIGGAAHTATHCVVFAQLIVRGKRYGTKSFVVQLRDTHTYGLMPGVNIGDIGKKMGRDGIDNGWIQFTNVRIPRTNMLMKHTKVSRAGEVKEPPMAQLTYGALIQGRVAMVVDSGNIAKKAITIAGRYAAVRRQFTSNPHDVQETKLIDYAIHQYRLMPLLAQAYAFHFTGVETNKLYEDLMDQLESTQPDDPTMNQVLDTLKETHATSAGLKAFCTWGTLNAIEACRQSLGGHGYSAYTGLATTYNDFAVHCTWEGDNTILTLQLGRYLVNCYREVITGKTQPDGVSYLNHLDTLLNQGCAVKTNEEILDFDIIQQAWGVVSANVVKKAGEDFDACLKQGLSPEAAYEECSQARLAAAKIHSFGYVFRRFTQAVRNAPEGLRPILTKVCLLYGLYSIEQNAGFFLQYRYFTPSQMDYVRAQVNAFCRAVRQEYIPLIDAFNYSDYMINSPLGVYDGNVYEKYFDQVKRQNPVGQPHPYLPLIQSLLRRDIEDDEPLEDDDDDDE</sequence>
<reference evidence="20 21" key="1">
    <citation type="submission" date="2016-07" db="EMBL/GenBank/DDBJ databases">
        <title>Pervasive Adenine N6-methylation of Active Genes in Fungi.</title>
        <authorList>
            <consortium name="DOE Joint Genome Institute"/>
            <person name="Mondo S.J."/>
            <person name="Dannebaum R.O."/>
            <person name="Kuo R.C."/>
            <person name="Labutti K."/>
            <person name="Haridas S."/>
            <person name="Kuo A."/>
            <person name="Salamov A."/>
            <person name="Ahrendt S.R."/>
            <person name="Lipzen A."/>
            <person name="Sullivan W."/>
            <person name="Andreopoulos W.B."/>
            <person name="Clum A."/>
            <person name="Lindquist E."/>
            <person name="Daum C."/>
            <person name="Ramamoorthy G.K."/>
            <person name="Gryganskyi A."/>
            <person name="Culley D."/>
            <person name="Magnuson J.K."/>
            <person name="James T.Y."/>
            <person name="O'Malley M.A."/>
            <person name="Stajich J.E."/>
            <person name="Spatafora J.W."/>
            <person name="Visel A."/>
            <person name="Grigoriev I.V."/>
        </authorList>
    </citation>
    <scope>NUCLEOTIDE SEQUENCE [LARGE SCALE GENOMIC DNA]</scope>
    <source>
        <strain evidence="20 21">NRRL 3116</strain>
    </source>
</reference>
<feature type="domain" description="Acyl-CoA oxidase/dehydrogenase middle" evidence="17">
    <location>
        <begin position="169"/>
        <end position="279"/>
    </location>
</feature>
<dbReference type="EMBL" id="MCFF01000008">
    <property type="protein sequence ID" value="ORZ24833.1"/>
    <property type="molecule type" value="Genomic_DNA"/>
</dbReference>
<evidence type="ECO:0000256" key="8">
    <source>
        <dbReference type="ARBA" id="ARBA00022832"/>
    </source>
</evidence>
<evidence type="ECO:0000256" key="2">
    <source>
        <dbReference type="ARBA" id="ARBA00001974"/>
    </source>
</evidence>
<dbReference type="OrthoDB" id="538336at2759"/>
<evidence type="ECO:0000256" key="15">
    <source>
        <dbReference type="PIRSR" id="PIRSR000168-2"/>
    </source>
</evidence>
<dbReference type="Pfam" id="PF14749">
    <property type="entry name" value="Acyl-CoA_ox_N"/>
    <property type="match status" value="1"/>
</dbReference>
<evidence type="ECO:0000256" key="14">
    <source>
        <dbReference type="PIRSR" id="PIRSR000168-1"/>
    </source>
</evidence>
<evidence type="ECO:0000259" key="17">
    <source>
        <dbReference type="Pfam" id="PF02770"/>
    </source>
</evidence>
<gene>
    <name evidence="20" type="ORF">BCR41DRAFT_333392</name>
</gene>
<dbReference type="Gene3D" id="1.20.140.10">
    <property type="entry name" value="Butyryl-CoA Dehydrogenase, subunit A, domain 3"/>
    <property type="match status" value="2"/>
</dbReference>
<dbReference type="InterPro" id="IPR002655">
    <property type="entry name" value="Acyl-CoA_oxidase_C"/>
</dbReference>
<dbReference type="Pfam" id="PF02770">
    <property type="entry name" value="Acyl-CoA_dh_M"/>
    <property type="match status" value="1"/>
</dbReference>
<comment type="subcellular location">
    <subcellularLocation>
        <location evidence="3">Peroxisome</location>
    </subcellularLocation>
</comment>
<protein>
    <recommendedName>
        <fullName evidence="13">Acyl-coenzyme A oxidase</fullName>
    </recommendedName>
</protein>
<evidence type="ECO:0000256" key="10">
    <source>
        <dbReference type="ARBA" id="ARBA00023098"/>
    </source>
</evidence>
<organism evidence="20 21">
    <name type="scientific">Lobosporangium transversale</name>
    <dbReference type="NCBI Taxonomy" id="64571"/>
    <lineage>
        <taxon>Eukaryota</taxon>
        <taxon>Fungi</taxon>
        <taxon>Fungi incertae sedis</taxon>
        <taxon>Mucoromycota</taxon>
        <taxon>Mortierellomycotina</taxon>
        <taxon>Mortierellomycetes</taxon>
        <taxon>Mortierellales</taxon>
        <taxon>Mortierellaceae</taxon>
        <taxon>Lobosporangium</taxon>
    </lineage>
</organism>
<keyword evidence="11" id="KW-0576">Peroxisome</keyword>
<keyword evidence="10" id="KW-0443">Lipid metabolism</keyword>
<dbReference type="InterPro" id="IPR006091">
    <property type="entry name" value="Acyl-CoA_Oxase/DH_mid-dom"/>
</dbReference>
<evidence type="ECO:0000259" key="18">
    <source>
        <dbReference type="Pfam" id="PF14749"/>
    </source>
</evidence>
<dbReference type="GO" id="GO:0033540">
    <property type="term" value="P:fatty acid beta-oxidation using acyl-CoA oxidase"/>
    <property type="evidence" value="ECO:0007669"/>
    <property type="project" value="UniProtKB-UniPathway"/>
</dbReference>
<dbReference type="InterPro" id="IPR012258">
    <property type="entry name" value="Acyl-CoA_oxidase"/>
</dbReference>
<feature type="active site" description="Proton acceptor" evidence="14">
    <location>
        <position position="465"/>
    </location>
</feature>
<feature type="domain" description="Acyl-CoA oxidase C-terminal" evidence="16">
    <location>
        <begin position="521"/>
        <end position="691"/>
    </location>
</feature>
<dbReference type="InterPro" id="IPR046373">
    <property type="entry name" value="Acyl-CoA_Oxase/DH_mid-dom_sf"/>
</dbReference>
<dbReference type="Proteomes" id="UP000193648">
    <property type="component" value="Unassembled WGS sequence"/>
</dbReference>
<feature type="binding site" evidence="15">
    <location>
        <position position="212"/>
    </location>
    <ligand>
        <name>FAD</name>
        <dbReference type="ChEBI" id="CHEBI:57692"/>
    </ligand>
</feature>
<accession>A0A1Y2GUU3</accession>
<evidence type="ECO:0000313" key="20">
    <source>
        <dbReference type="EMBL" id="ORZ24833.1"/>
    </source>
</evidence>
<dbReference type="InterPro" id="IPR029320">
    <property type="entry name" value="Acyl-CoA_ox_N"/>
</dbReference>
<dbReference type="RefSeq" id="XP_021883814.1">
    <property type="nucleotide sequence ID" value="XM_022021889.1"/>
</dbReference>
<dbReference type="InterPro" id="IPR037069">
    <property type="entry name" value="AcylCoA_DH/ox_N_sf"/>
</dbReference>
<keyword evidence="9" id="KW-0560">Oxidoreductase</keyword>